<evidence type="ECO:0000313" key="3">
    <source>
        <dbReference type="EMBL" id="MDI6451103.1"/>
    </source>
</evidence>
<gene>
    <name evidence="3" type="ORF">QJ522_18725</name>
</gene>
<dbReference type="Pfam" id="PF04909">
    <property type="entry name" value="Amidohydro_2"/>
    <property type="match status" value="1"/>
</dbReference>
<dbReference type="AlphaFoldDB" id="A0AAW6TZE3"/>
<organism evidence="3 4">
    <name type="scientific">Anaerobaca lacustris</name>
    <dbReference type="NCBI Taxonomy" id="3044600"/>
    <lineage>
        <taxon>Bacteria</taxon>
        <taxon>Pseudomonadati</taxon>
        <taxon>Planctomycetota</taxon>
        <taxon>Phycisphaerae</taxon>
        <taxon>Sedimentisphaerales</taxon>
        <taxon>Anaerobacaceae</taxon>
        <taxon>Anaerobaca</taxon>
    </lineage>
</organism>
<keyword evidence="3" id="KW-0378">Hydrolase</keyword>
<dbReference type="SUPFAM" id="SSF51556">
    <property type="entry name" value="Metallo-dependent hydrolases"/>
    <property type="match status" value="1"/>
</dbReference>
<dbReference type="EMBL" id="JASCXX010000028">
    <property type="protein sequence ID" value="MDI6451103.1"/>
    <property type="molecule type" value="Genomic_DNA"/>
</dbReference>
<comment type="caution">
    <text evidence="3">The sequence shown here is derived from an EMBL/GenBank/DDBJ whole genome shotgun (WGS) entry which is preliminary data.</text>
</comment>
<dbReference type="InterPro" id="IPR032466">
    <property type="entry name" value="Metal_Hydrolase"/>
</dbReference>
<dbReference type="InterPro" id="IPR032465">
    <property type="entry name" value="ACMSD"/>
</dbReference>
<dbReference type="InterPro" id="IPR006680">
    <property type="entry name" value="Amidohydro-rel"/>
</dbReference>
<sequence length="267" mass="30266">MPQKIIDFHVHAFPDALAARAMKTLLDEAPGIQAYLDGTVGALLESMDRAGIASSVVCCIATKIDQFDPILRWCREIRSDRLIPFPSVHPADPKMAERIDRIAAEGFLGVKLHPFYQDFYAAEDGMLKLYERASARKLLLVMHTGFDIAFPRQRRADPETLRRITERFPELRLVATHLGAWQQWDEVRRHLLGRPIYMEISMSMEDLGPAASREMLMAHPAEYLLFGTDSPWTDQVATLARLRSLDLPEPRLSRILYQNACALLAPA</sequence>
<reference evidence="3" key="1">
    <citation type="submission" date="2023-05" db="EMBL/GenBank/DDBJ databases">
        <title>Anaerotaeda fermentans gen. nov., sp. nov., a novel anaerobic planctomycete of the new family within the order Sedimentisphaerales isolated from Taman Peninsula, Russia.</title>
        <authorList>
            <person name="Khomyakova M.A."/>
            <person name="Merkel A.Y."/>
            <person name="Slobodkin A.I."/>
        </authorList>
    </citation>
    <scope>NUCLEOTIDE SEQUENCE</scope>
    <source>
        <strain evidence="3">M17dextr</strain>
    </source>
</reference>
<protein>
    <submittedName>
        <fullName evidence="3">TatD family hydrolase</fullName>
    </submittedName>
</protein>
<dbReference type="GO" id="GO:0016831">
    <property type="term" value="F:carboxy-lyase activity"/>
    <property type="evidence" value="ECO:0007669"/>
    <property type="project" value="InterPro"/>
</dbReference>
<dbReference type="Gene3D" id="3.20.20.140">
    <property type="entry name" value="Metal-dependent hydrolases"/>
    <property type="match status" value="1"/>
</dbReference>
<dbReference type="GO" id="GO:0019748">
    <property type="term" value="P:secondary metabolic process"/>
    <property type="evidence" value="ECO:0007669"/>
    <property type="project" value="TreeGrafter"/>
</dbReference>
<keyword evidence="4" id="KW-1185">Reference proteome</keyword>
<dbReference type="CDD" id="cd01292">
    <property type="entry name" value="metallo-dependent_hydrolases"/>
    <property type="match status" value="1"/>
</dbReference>
<dbReference type="GO" id="GO:0016787">
    <property type="term" value="F:hydrolase activity"/>
    <property type="evidence" value="ECO:0007669"/>
    <property type="project" value="UniProtKB-KW"/>
</dbReference>
<dbReference type="PANTHER" id="PTHR21240">
    <property type="entry name" value="2-AMINO-3-CARBOXYLMUCONATE-6-SEMIALDEHYDE DECARBOXYLASE"/>
    <property type="match status" value="1"/>
</dbReference>
<evidence type="ECO:0000313" key="4">
    <source>
        <dbReference type="Proteomes" id="UP001431776"/>
    </source>
</evidence>
<evidence type="ECO:0000256" key="1">
    <source>
        <dbReference type="ARBA" id="ARBA00023239"/>
    </source>
</evidence>
<dbReference type="Proteomes" id="UP001431776">
    <property type="component" value="Unassembled WGS sequence"/>
</dbReference>
<dbReference type="GO" id="GO:0005737">
    <property type="term" value="C:cytoplasm"/>
    <property type="evidence" value="ECO:0007669"/>
    <property type="project" value="TreeGrafter"/>
</dbReference>
<evidence type="ECO:0000259" key="2">
    <source>
        <dbReference type="Pfam" id="PF04909"/>
    </source>
</evidence>
<name>A0AAW6TZE3_9BACT</name>
<proteinExistence type="predicted"/>
<dbReference type="PANTHER" id="PTHR21240:SF28">
    <property type="entry name" value="ISO-OROTATE DECARBOXYLASE (EUROFUNG)"/>
    <property type="match status" value="1"/>
</dbReference>
<accession>A0AAW6TZE3</accession>
<feature type="domain" description="Amidohydrolase-related" evidence="2">
    <location>
        <begin position="6"/>
        <end position="264"/>
    </location>
</feature>
<keyword evidence="1" id="KW-0456">Lyase</keyword>